<keyword evidence="2 5" id="KW-0812">Transmembrane</keyword>
<comment type="catalytic activity">
    <reaction evidence="5">
        <text>[protein]-C-terminal S-[(2E,6E)-farnesyl]-L-cysteine + S-adenosyl-L-methionine = [protein]-C-terminal S-[(2E,6E)-farnesyl]-L-cysteine methyl ester + S-adenosyl-L-homocysteine</text>
        <dbReference type="Rhea" id="RHEA:21672"/>
        <dbReference type="Rhea" id="RHEA-COMP:12125"/>
        <dbReference type="Rhea" id="RHEA-COMP:12126"/>
        <dbReference type="ChEBI" id="CHEBI:57856"/>
        <dbReference type="ChEBI" id="CHEBI:59789"/>
        <dbReference type="ChEBI" id="CHEBI:90510"/>
        <dbReference type="ChEBI" id="CHEBI:90511"/>
        <dbReference type="EC" id="2.1.1.100"/>
    </reaction>
</comment>
<keyword evidence="5" id="KW-0808">Transferase</keyword>
<comment type="similarity">
    <text evidence="5">Belongs to the class VI-like SAM-binding methyltransferase superfamily. Isoprenylcysteine carboxyl methyltransferase family.</text>
</comment>
<accession>A0A409WMJ8</accession>
<dbReference type="Pfam" id="PF04140">
    <property type="entry name" value="ICMT"/>
    <property type="match status" value="1"/>
</dbReference>
<feature type="transmembrane region" description="Helical" evidence="5">
    <location>
        <begin position="41"/>
        <end position="64"/>
    </location>
</feature>
<gene>
    <name evidence="6" type="ORF">CVT24_010123</name>
</gene>
<sequence>MQAFIAVAEVSLILTQRDPTSPLAKLVASIFVLPGGDPRRLRLTMLHVIAGTMMSIGGLVRVIAFKSLGKYFTFQVGIQSDQNLITSGLYSIVRHPSYAAMLFTQPGVVLWSLTPGSWVRECGILNSRWGAVLCTIVALRILVVVYVIPFGRMPEEDKMLKKKFGKEWEEWAARVRYRLIPGVY</sequence>
<dbReference type="GO" id="GO:0005789">
    <property type="term" value="C:endoplasmic reticulum membrane"/>
    <property type="evidence" value="ECO:0007669"/>
    <property type="project" value="UniProtKB-SubCell"/>
</dbReference>
<evidence type="ECO:0000256" key="4">
    <source>
        <dbReference type="ARBA" id="ARBA00023136"/>
    </source>
</evidence>
<feature type="transmembrane region" description="Helical" evidence="5">
    <location>
        <begin position="130"/>
        <end position="151"/>
    </location>
</feature>
<proteinExistence type="inferred from homology"/>
<dbReference type="PANTHER" id="PTHR12714">
    <property type="entry name" value="PROTEIN-S ISOPRENYLCYSTEINE O-METHYLTRANSFERASE"/>
    <property type="match status" value="1"/>
</dbReference>
<keyword evidence="7" id="KW-1185">Reference proteome</keyword>
<evidence type="ECO:0000313" key="6">
    <source>
        <dbReference type="EMBL" id="PPQ79747.1"/>
    </source>
</evidence>
<dbReference type="EMBL" id="NHTK01005403">
    <property type="protein sequence ID" value="PPQ79747.1"/>
    <property type="molecule type" value="Genomic_DNA"/>
</dbReference>
<comment type="caution">
    <text evidence="6">The sequence shown here is derived from an EMBL/GenBank/DDBJ whole genome shotgun (WGS) entry which is preliminary data.</text>
</comment>
<keyword evidence="3 5" id="KW-1133">Transmembrane helix</keyword>
<evidence type="ECO:0000256" key="1">
    <source>
        <dbReference type="ARBA" id="ARBA00004141"/>
    </source>
</evidence>
<dbReference type="Gene3D" id="1.20.120.1630">
    <property type="match status" value="1"/>
</dbReference>
<comment type="subcellular location">
    <subcellularLocation>
        <location evidence="5">Endoplasmic reticulum membrane</location>
        <topology evidence="5">Multi-pass membrane protein</topology>
    </subcellularLocation>
    <subcellularLocation>
        <location evidence="1">Membrane</location>
        <topology evidence="1">Multi-pass membrane protein</topology>
    </subcellularLocation>
</comment>
<keyword evidence="5" id="KW-0949">S-adenosyl-L-methionine</keyword>
<organism evidence="6 7">
    <name type="scientific">Panaeolus cyanescens</name>
    <dbReference type="NCBI Taxonomy" id="181874"/>
    <lineage>
        <taxon>Eukaryota</taxon>
        <taxon>Fungi</taxon>
        <taxon>Dikarya</taxon>
        <taxon>Basidiomycota</taxon>
        <taxon>Agaricomycotina</taxon>
        <taxon>Agaricomycetes</taxon>
        <taxon>Agaricomycetidae</taxon>
        <taxon>Agaricales</taxon>
        <taxon>Agaricineae</taxon>
        <taxon>Galeropsidaceae</taxon>
        <taxon>Panaeolus</taxon>
    </lineage>
</organism>
<dbReference type="InterPro" id="IPR007269">
    <property type="entry name" value="ICMT_MeTrfase"/>
</dbReference>
<evidence type="ECO:0000256" key="2">
    <source>
        <dbReference type="ARBA" id="ARBA00022692"/>
    </source>
</evidence>
<dbReference type="InParanoid" id="A0A409WMJ8"/>
<dbReference type="Proteomes" id="UP000284842">
    <property type="component" value="Unassembled WGS sequence"/>
</dbReference>
<reference evidence="6 7" key="1">
    <citation type="journal article" date="2018" name="Evol. Lett.">
        <title>Horizontal gene cluster transfer increased hallucinogenic mushroom diversity.</title>
        <authorList>
            <person name="Reynolds H.T."/>
            <person name="Vijayakumar V."/>
            <person name="Gluck-Thaler E."/>
            <person name="Korotkin H.B."/>
            <person name="Matheny P.B."/>
            <person name="Slot J.C."/>
        </authorList>
    </citation>
    <scope>NUCLEOTIDE SEQUENCE [LARGE SCALE GENOMIC DNA]</scope>
    <source>
        <strain evidence="6 7">2629</strain>
    </source>
</reference>
<evidence type="ECO:0000313" key="7">
    <source>
        <dbReference type="Proteomes" id="UP000284842"/>
    </source>
</evidence>
<dbReference type="AlphaFoldDB" id="A0A409WMJ8"/>
<name>A0A409WMJ8_9AGAR</name>
<dbReference type="STRING" id="181874.A0A409WMJ8"/>
<protein>
    <recommendedName>
        <fullName evidence="5">Protein-S-isoprenylcysteine O-methyltransferase</fullName>
        <ecNumber evidence="5">2.1.1.100</ecNumber>
    </recommendedName>
</protein>
<dbReference type="EC" id="2.1.1.100" evidence="5"/>
<evidence type="ECO:0000256" key="5">
    <source>
        <dbReference type="RuleBase" id="RU362022"/>
    </source>
</evidence>
<keyword evidence="5" id="KW-0489">Methyltransferase</keyword>
<comment type="caution">
    <text evidence="5">Lacks conserved residue(s) required for the propagation of feature annotation.</text>
</comment>
<dbReference type="GO" id="GO:0032259">
    <property type="term" value="P:methylation"/>
    <property type="evidence" value="ECO:0007669"/>
    <property type="project" value="UniProtKB-KW"/>
</dbReference>
<dbReference type="GO" id="GO:0004671">
    <property type="term" value="F:protein C-terminal S-isoprenylcysteine carboxyl O-methyltransferase activity"/>
    <property type="evidence" value="ECO:0007669"/>
    <property type="project" value="UniProtKB-EC"/>
</dbReference>
<dbReference type="OrthoDB" id="422086at2759"/>
<keyword evidence="4 5" id="KW-0472">Membrane</keyword>
<keyword evidence="5" id="KW-0256">Endoplasmic reticulum</keyword>
<dbReference type="PANTHER" id="PTHR12714:SF9">
    <property type="entry name" value="PROTEIN-S-ISOPRENYLCYSTEINE O-METHYLTRANSFERASE"/>
    <property type="match status" value="1"/>
</dbReference>
<evidence type="ECO:0000256" key="3">
    <source>
        <dbReference type="ARBA" id="ARBA00022989"/>
    </source>
</evidence>